<keyword evidence="3" id="KW-0325">Glycoprotein</keyword>
<dbReference type="PANTHER" id="PTHR16026">
    <property type="entry name" value="CARTILAGE ACIDIC PROTEIN 1"/>
    <property type="match status" value="1"/>
</dbReference>
<reference evidence="5 6" key="1">
    <citation type="submission" date="2021-03" db="EMBL/GenBank/DDBJ databases">
        <title>Complete genome of Polaribacter_sp.G4M1.</title>
        <authorList>
            <person name="Jeong S.W."/>
            <person name="Bae J.W."/>
        </authorList>
    </citation>
    <scope>NUCLEOTIDE SEQUENCE [LARGE SCALE GENOMIC DNA]</scope>
    <source>
        <strain evidence="5 6">G4M1</strain>
    </source>
</reference>
<dbReference type="InterPro" id="IPR011519">
    <property type="entry name" value="UnbV_ASPIC"/>
</dbReference>
<dbReference type="Gene3D" id="2.130.10.130">
    <property type="entry name" value="Integrin alpha, N-terminal"/>
    <property type="match status" value="4"/>
</dbReference>
<dbReference type="InterPro" id="IPR027039">
    <property type="entry name" value="Crtac1"/>
</dbReference>
<dbReference type="InterPro" id="IPR028994">
    <property type="entry name" value="Integrin_alpha_N"/>
</dbReference>
<dbReference type="SMART" id="SM00191">
    <property type="entry name" value="Int_alpha"/>
    <property type="match status" value="3"/>
</dbReference>
<dbReference type="InterPro" id="IPR013519">
    <property type="entry name" value="Int_alpha_beta-p"/>
</dbReference>
<proteinExistence type="predicted"/>
<sequence>MKKIISVISIVLLFSCSKENKNVQKNTIANNEPLFSKISSNKSGVNFANIIKETPTLNYYTYKHMYIGAGVAVGDFNNDNLPDLYFVGNMSPNSLYLNKGDFKFEDITKKAGVEGNKGFYMGVTIADVNADGWLDIYLCKSGKYRNSKLKENLLYINNGDLTFTERAAEYGINDNNQSVQAAFFDYDGDNDLDLYVVNTPVNFTTAAQTFPEGVVQNNPYFRTLKGDDQFYRNDNGKYTNITQSAGIVPDGAFGLDVSIADFNGDNFPDIFVSNDFMEPDYLYINNGDGTFSEETDNYFRHLSIFSMGADASDINNDGLADLMVLDMNPEDYKRSKTTMNMMNRKMFKNFTDAGYNHLYMHNMLHLNNGMKSFNEISQFSGISNTDWSWSCIISDFDNDGFKDVHITNGIYRDVLYRDKNDVVMRKAAQKTLTTQEAFSILKQLPSQKIPNYIYKNKNGYQFEKKTQAWGMQDPSFSNGSAVADLDNDGDLDMVINNFMDTAFVYKNNAEKLGKNFIKLALKGPKNNTFGFGSKVYITTDTSQQYQEVLATRGYLSASSPKLHFGLDTVKSIKNIKVLWPDGKVNTLSNVSSNQTLTVYYSNASIPEIKEEKVKTKLITEQKNMLKPEFYHQENLFDDYKIQPLIPYKYSQLGPAIAVKDVNGDGLDDIFVGGAKQQPASIYIQNLKGEYVNKHNPDIQSDKIYEDTGALFFDADADGDVDLYVSSGGYEMVNSPELLQDRLYLNDGKGNFSKSKKLPKFQEFTASVSASDIDLDGDVDLFVGGRMVAGKYPLSPKSYVLLNEEGTFVDRTQNWFLDTQEVGLITASEWTDINGDSYPELILFGEWMAPKVYINQKGKHLKIKEHNTTNSHSGWWQTFLTYDFNNDGKKEILAGNLGLNTKFKVKEGKPFEIYASDFDGNNTIDAFLTKNIGDRKVPVRGRECSSEQIPGIQKKFPTFEEFAKADIKEILGKEINEALHLTANELKSTLFEIKKNGVLSKQTELPFQVQFSAVTALAHFDFNNDGLEDIILGVIFIIWKLKPLVLMQEQGYY</sequence>
<evidence type="ECO:0000313" key="5">
    <source>
        <dbReference type="EMBL" id="QTD38451.1"/>
    </source>
</evidence>
<evidence type="ECO:0000259" key="4">
    <source>
        <dbReference type="Pfam" id="PF07593"/>
    </source>
</evidence>
<dbReference type="PANTHER" id="PTHR16026:SF0">
    <property type="entry name" value="CARTILAGE ACIDIC PROTEIN 1"/>
    <property type="match status" value="1"/>
</dbReference>
<keyword evidence="6" id="KW-1185">Reference proteome</keyword>
<dbReference type="Pfam" id="PF13517">
    <property type="entry name" value="FG-GAP_3"/>
    <property type="match status" value="5"/>
</dbReference>
<evidence type="ECO:0000313" key="6">
    <source>
        <dbReference type="Proteomes" id="UP000663935"/>
    </source>
</evidence>
<feature type="domain" description="ASPIC/UnbV" evidence="4">
    <location>
        <begin position="530"/>
        <end position="597"/>
    </location>
</feature>
<evidence type="ECO:0000256" key="1">
    <source>
        <dbReference type="ARBA" id="ARBA00022729"/>
    </source>
</evidence>
<name>A0ABX7SY65_9FLAO</name>
<dbReference type="EMBL" id="CP071795">
    <property type="protein sequence ID" value="QTD38451.1"/>
    <property type="molecule type" value="Genomic_DNA"/>
</dbReference>
<dbReference type="SUPFAM" id="SSF69318">
    <property type="entry name" value="Integrin alpha N-terminal domain"/>
    <property type="match status" value="2"/>
</dbReference>
<evidence type="ECO:0000256" key="2">
    <source>
        <dbReference type="ARBA" id="ARBA00022737"/>
    </source>
</evidence>
<dbReference type="PROSITE" id="PS51257">
    <property type="entry name" value="PROKAR_LIPOPROTEIN"/>
    <property type="match status" value="1"/>
</dbReference>
<dbReference type="Proteomes" id="UP000663935">
    <property type="component" value="Chromosome"/>
</dbReference>
<accession>A0ABX7SY65</accession>
<dbReference type="RefSeq" id="WP_207972581.1">
    <property type="nucleotide sequence ID" value="NZ_CP071795.1"/>
</dbReference>
<evidence type="ECO:0000256" key="3">
    <source>
        <dbReference type="ARBA" id="ARBA00023180"/>
    </source>
</evidence>
<gene>
    <name evidence="5" type="ORF">JL193_03930</name>
</gene>
<protein>
    <submittedName>
        <fullName evidence="5">VCBS repeat-containing protein</fullName>
    </submittedName>
</protein>
<dbReference type="InterPro" id="IPR013517">
    <property type="entry name" value="FG-GAP"/>
</dbReference>
<keyword evidence="1" id="KW-0732">Signal</keyword>
<dbReference type="Pfam" id="PF07593">
    <property type="entry name" value="UnbV_ASPIC"/>
    <property type="match status" value="1"/>
</dbReference>
<keyword evidence="2" id="KW-0677">Repeat</keyword>
<organism evidence="5 6">
    <name type="scientific">Polaribacter batillariae</name>
    <dbReference type="NCBI Taxonomy" id="2808900"/>
    <lineage>
        <taxon>Bacteria</taxon>
        <taxon>Pseudomonadati</taxon>
        <taxon>Bacteroidota</taxon>
        <taxon>Flavobacteriia</taxon>
        <taxon>Flavobacteriales</taxon>
        <taxon>Flavobacteriaceae</taxon>
    </lineage>
</organism>